<dbReference type="PROSITE" id="PS51819">
    <property type="entry name" value="VOC"/>
    <property type="match status" value="1"/>
</dbReference>
<dbReference type="Gene3D" id="3.10.180.10">
    <property type="entry name" value="2,3-Dihydroxybiphenyl 1,2-Dioxygenase, domain 1"/>
    <property type="match status" value="1"/>
</dbReference>
<dbReference type="InterPro" id="IPR017515">
    <property type="entry name" value="MeMalonyl-CoA_epimerase"/>
</dbReference>
<dbReference type="PANTHER" id="PTHR43048">
    <property type="entry name" value="METHYLMALONYL-COA EPIMERASE"/>
    <property type="match status" value="1"/>
</dbReference>
<dbReference type="InterPro" id="IPR051785">
    <property type="entry name" value="MMCE/EMCE_epimerase"/>
</dbReference>
<gene>
    <name evidence="4" type="ORF">S03H2_32717</name>
</gene>
<evidence type="ECO:0000313" key="4">
    <source>
        <dbReference type="EMBL" id="GAH58032.1"/>
    </source>
</evidence>
<feature type="domain" description="VOC" evidence="3">
    <location>
        <begin position="1"/>
        <end position="113"/>
    </location>
</feature>
<protein>
    <recommendedName>
        <fullName evidence="3">VOC domain-containing protein</fullName>
    </recommendedName>
</protein>
<dbReference type="InterPro" id="IPR037523">
    <property type="entry name" value="VOC_core"/>
</dbReference>
<comment type="similarity">
    <text evidence="1">Belongs to the methylmalonyl-CoA epimerase family.</text>
</comment>
<keyword evidence="2" id="KW-0479">Metal-binding</keyword>
<proteinExistence type="inferred from homology"/>
<dbReference type="NCBIfam" id="TIGR03081">
    <property type="entry name" value="metmalonyl_epim"/>
    <property type="match status" value="1"/>
</dbReference>
<dbReference type="PANTHER" id="PTHR43048:SF3">
    <property type="entry name" value="METHYLMALONYL-COA EPIMERASE, MITOCHONDRIAL"/>
    <property type="match status" value="1"/>
</dbReference>
<comment type="caution">
    <text evidence="4">The sequence shown here is derived from an EMBL/GenBank/DDBJ whole genome shotgun (WGS) entry which is preliminary data.</text>
</comment>
<evidence type="ECO:0000256" key="1">
    <source>
        <dbReference type="ARBA" id="ARBA00009308"/>
    </source>
</evidence>
<evidence type="ECO:0000259" key="3">
    <source>
        <dbReference type="PROSITE" id="PS51819"/>
    </source>
</evidence>
<dbReference type="Pfam" id="PF13669">
    <property type="entry name" value="Glyoxalase_4"/>
    <property type="match status" value="1"/>
</dbReference>
<dbReference type="AlphaFoldDB" id="X1GLI7"/>
<dbReference type="GO" id="GO:0046872">
    <property type="term" value="F:metal ion binding"/>
    <property type="evidence" value="ECO:0007669"/>
    <property type="project" value="UniProtKB-KW"/>
</dbReference>
<evidence type="ECO:0000256" key="2">
    <source>
        <dbReference type="ARBA" id="ARBA00022723"/>
    </source>
</evidence>
<sequence length="113" mass="12513">MKLYTNVLGLEVSQIETVAEQKVKAAIIPVGESTIELLESTSPEGTLAKFIEKRGEGIHHLALRVSNIEQALETLKEKGIPLIDEKPRKGVENTRIAFLHPQGAKILLELVEY</sequence>
<accession>X1GLI7</accession>
<organism evidence="4">
    <name type="scientific">marine sediment metagenome</name>
    <dbReference type="NCBI Taxonomy" id="412755"/>
    <lineage>
        <taxon>unclassified sequences</taxon>
        <taxon>metagenomes</taxon>
        <taxon>ecological metagenomes</taxon>
    </lineage>
</organism>
<dbReference type="EMBL" id="BARU01019885">
    <property type="protein sequence ID" value="GAH58032.1"/>
    <property type="molecule type" value="Genomic_DNA"/>
</dbReference>
<reference evidence="4" key="1">
    <citation type="journal article" date="2014" name="Front. Microbiol.">
        <title>High frequency of phylogenetically diverse reductive dehalogenase-homologous genes in deep subseafloor sedimentary metagenomes.</title>
        <authorList>
            <person name="Kawai M."/>
            <person name="Futagami T."/>
            <person name="Toyoda A."/>
            <person name="Takaki Y."/>
            <person name="Nishi S."/>
            <person name="Hori S."/>
            <person name="Arai W."/>
            <person name="Tsubouchi T."/>
            <person name="Morono Y."/>
            <person name="Uchiyama I."/>
            <person name="Ito T."/>
            <person name="Fujiyama A."/>
            <person name="Inagaki F."/>
            <person name="Takami H."/>
        </authorList>
    </citation>
    <scope>NUCLEOTIDE SEQUENCE</scope>
    <source>
        <strain evidence="4">Expedition CK06-06</strain>
    </source>
</reference>
<dbReference type="SUPFAM" id="SSF54593">
    <property type="entry name" value="Glyoxalase/Bleomycin resistance protein/Dihydroxybiphenyl dioxygenase"/>
    <property type="match status" value="1"/>
</dbReference>
<dbReference type="InterPro" id="IPR029068">
    <property type="entry name" value="Glyas_Bleomycin-R_OHBP_Dase"/>
</dbReference>
<name>X1GLI7_9ZZZZ</name>
<dbReference type="GO" id="GO:0004493">
    <property type="term" value="F:methylmalonyl-CoA epimerase activity"/>
    <property type="evidence" value="ECO:0007669"/>
    <property type="project" value="TreeGrafter"/>
</dbReference>
<dbReference type="GO" id="GO:0046491">
    <property type="term" value="P:L-methylmalonyl-CoA metabolic process"/>
    <property type="evidence" value="ECO:0007669"/>
    <property type="project" value="TreeGrafter"/>
</dbReference>
<dbReference type="CDD" id="cd07249">
    <property type="entry name" value="MMCE"/>
    <property type="match status" value="1"/>
</dbReference>